<dbReference type="InterPro" id="IPR000620">
    <property type="entry name" value="EamA_dom"/>
</dbReference>
<evidence type="ECO:0000256" key="2">
    <source>
        <dbReference type="ARBA" id="ARBA00007362"/>
    </source>
</evidence>
<feature type="transmembrane region" description="Helical" evidence="6">
    <location>
        <begin position="210"/>
        <end position="231"/>
    </location>
</feature>
<dbReference type="Proteomes" id="UP000278006">
    <property type="component" value="Unassembled WGS sequence"/>
</dbReference>
<keyword evidence="5 6" id="KW-0472">Membrane</keyword>
<feature type="transmembrane region" description="Helical" evidence="6">
    <location>
        <begin position="147"/>
        <end position="171"/>
    </location>
</feature>
<feature type="transmembrane region" description="Helical" evidence="6">
    <location>
        <begin position="118"/>
        <end position="135"/>
    </location>
</feature>
<evidence type="ECO:0000259" key="7">
    <source>
        <dbReference type="Pfam" id="PF00892"/>
    </source>
</evidence>
<evidence type="ECO:0000313" key="8">
    <source>
        <dbReference type="EMBL" id="RMX08384.1"/>
    </source>
</evidence>
<evidence type="ECO:0000256" key="1">
    <source>
        <dbReference type="ARBA" id="ARBA00004141"/>
    </source>
</evidence>
<evidence type="ECO:0000256" key="5">
    <source>
        <dbReference type="ARBA" id="ARBA00023136"/>
    </source>
</evidence>
<name>A0A3M6QZC3_9BURK</name>
<dbReference type="OrthoDB" id="2352272at2"/>
<dbReference type="EMBL" id="RDQO01000001">
    <property type="protein sequence ID" value="RMX08384.1"/>
    <property type="molecule type" value="Genomic_DNA"/>
</dbReference>
<comment type="similarity">
    <text evidence="2">Belongs to the EamA transporter family.</text>
</comment>
<dbReference type="InterPro" id="IPR037185">
    <property type="entry name" value="EmrE-like"/>
</dbReference>
<dbReference type="PANTHER" id="PTHR32322">
    <property type="entry name" value="INNER MEMBRANE TRANSPORTER"/>
    <property type="match status" value="1"/>
</dbReference>
<proteinExistence type="inferred from homology"/>
<keyword evidence="3 6" id="KW-0812">Transmembrane</keyword>
<comment type="caution">
    <text evidence="8">The sequence shown here is derived from an EMBL/GenBank/DDBJ whole genome shotgun (WGS) entry which is preliminary data.</text>
</comment>
<feature type="transmembrane region" description="Helical" evidence="6">
    <location>
        <begin position="28"/>
        <end position="48"/>
    </location>
</feature>
<accession>A0A3M6QZC3</accession>
<feature type="transmembrane region" description="Helical" evidence="6">
    <location>
        <begin position="267"/>
        <end position="285"/>
    </location>
</feature>
<dbReference type="PANTHER" id="PTHR32322:SF2">
    <property type="entry name" value="EAMA DOMAIN-CONTAINING PROTEIN"/>
    <property type="match status" value="1"/>
</dbReference>
<comment type="subcellular location">
    <subcellularLocation>
        <location evidence="1">Membrane</location>
        <topology evidence="1">Multi-pass membrane protein</topology>
    </subcellularLocation>
</comment>
<feature type="transmembrane region" description="Helical" evidence="6">
    <location>
        <begin position="183"/>
        <end position="204"/>
    </location>
</feature>
<feature type="transmembrane region" description="Helical" evidence="6">
    <location>
        <begin position="60"/>
        <end position="83"/>
    </location>
</feature>
<dbReference type="InterPro" id="IPR050638">
    <property type="entry name" value="AA-Vitamin_Transporters"/>
</dbReference>
<feature type="transmembrane region" description="Helical" evidence="6">
    <location>
        <begin position="243"/>
        <end position="261"/>
    </location>
</feature>
<evidence type="ECO:0000256" key="4">
    <source>
        <dbReference type="ARBA" id="ARBA00022989"/>
    </source>
</evidence>
<protein>
    <submittedName>
        <fullName evidence="8">DMT family transporter</fullName>
    </submittedName>
</protein>
<reference evidence="8 9" key="1">
    <citation type="submission" date="2018-10" db="EMBL/GenBank/DDBJ databases">
        <title>Draft genome of Cortibacter populi DSM10536.</title>
        <authorList>
            <person name="Bernier A.-M."/>
            <person name="Bernard K."/>
        </authorList>
    </citation>
    <scope>NUCLEOTIDE SEQUENCE [LARGE SCALE GENOMIC DNA]</scope>
    <source>
        <strain evidence="8 9">DSM 105136</strain>
    </source>
</reference>
<keyword evidence="9" id="KW-1185">Reference proteome</keyword>
<dbReference type="AlphaFoldDB" id="A0A3M6QZC3"/>
<feature type="domain" description="EamA" evidence="7">
    <location>
        <begin position="150"/>
        <end position="285"/>
    </location>
</feature>
<evidence type="ECO:0000256" key="3">
    <source>
        <dbReference type="ARBA" id="ARBA00022692"/>
    </source>
</evidence>
<keyword evidence="4 6" id="KW-1133">Transmembrane helix</keyword>
<dbReference type="SUPFAM" id="SSF103481">
    <property type="entry name" value="Multidrug resistance efflux transporter EmrE"/>
    <property type="match status" value="2"/>
</dbReference>
<evidence type="ECO:0000256" key="6">
    <source>
        <dbReference type="SAM" id="Phobius"/>
    </source>
</evidence>
<evidence type="ECO:0000313" key="9">
    <source>
        <dbReference type="Proteomes" id="UP000278006"/>
    </source>
</evidence>
<feature type="domain" description="EamA" evidence="7">
    <location>
        <begin position="5"/>
        <end position="133"/>
    </location>
</feature>
<dbReference type="RefSeq" id="WP_122226509.1">
    <property type="nucleotide sequence ID" value="NZ_RDQO01000001.1"/>
</dbReference>
<dbReference type="GO" id="GO:0016020">
    <property type="term" value="C:membrane"/>
    <property type="evidence" value="ECO:0007669"/>
    <property type="project" value="UniProtKB-SubCell"/>
</dbReference>
<sequence length="295" mass="31758">MTPYLFLTTVLIWGSTWMALKLQLGVVPIPWSIVWRFALAAALLMAWLRMTGKLRRPPRATWALIAMQGLCLFCLNFICFLHASRFIPSGLVAVVFSTATLWNALGARLLFGRRLRTPIVVGGILGLTGLTAMLWPEIRAHGASTSAAQGLALATLGTMLFSMGNLLSARLQAMGQPPEQTNAWGMAWGAAALAIGCLAAGVPARFDWSGVYVATWLYLAIAGSVIGFTIYLKLVGRLGPERAAYCTVLFPLVALAISSLFEGYQWSLPAILGLGLVLAGNVLVFRPPRRTAGRP</sequence>
<gene>
    <name evidence="8" type="ORF">D8I35_04675</name>
</gene>
<organism evidence="8 9">
    <name type="scientific">Corticibacter populi</name>
    <dbReference type="NCBI Taxonomy" id="1550736"/>
    <lineage>
        <taxon>Bacteria</taxon>
        <taxon>Pseudomonadati</taxon>
        <taxon>Pseudomonadota</taxon>
        <taxon>Betaproteobacteria</taxon>
        <taxon>Burkholderiales</taxon>
        <taxon>Comamonadaceae</taxon>
        <taxon>Corticibacter</taxon>
    </lineage>
</organism>
<feature type="transmembrane region" description="Helical" evidence="6">
    <location>
        <begin position="89"/>
        <end position="111"/>
    </location>
</feature>
<dbReference type="Pfam" id="PF00892">
    <property type="entry name" value="EamA"/>
    <property type="match status" value="2"/>
</dbReference>